<accession>A0ABZ0WSQ8</accession>
<evidence type="ECO:0000256" key="1">
    <source>
        <dbReference type="SAM" id="MobiDB-lite"/>
    </source>
</evidence>
<organism evidence="3 4">
    <name type="scientific">Paraburkholderia kururiensis</name>
    <dbReference type="NCBI Taxonomy" id="984307"/>
    <lineage>
        <taxon>Bacteria</taxon>
        <taxon>Pseudomonadati</taxon>
        <taxon>Pseudomonadota</taxon>
        <taxon>Betaproteobacteria</taxon>
        <taxon>Burkholderiales</taxon>
        <taxon>Burkholderiaceae</taxon>
        <taxon>Paraburkholderia</taxon>
    </lineage>
</organism>
<proteinExistence type="predicted"/>
<keyword evidence="4" id="KW-1185">Reference proteome</keyword>
<evidence type="ECO:0000313" key="3">
    <source>
        <dbReference type="EMBL" id="WQD80427.1"/>
    </source>
</evidence>
<feature type="signal peptide" evidence="2">
    <location>
        <begin position="1"/>
        <end position="20"/>
    </location>
</feature>
<feature type="compositionally biased region" description="Polar residues" evidence="1">
    <location>
        <begin position="30"/>
        <end position="41"/>
    </location>
</feature>
<evidence type="ECO:0000313" key="4">
    <source>
        <dbReference type="Proteomes" id="UP001325479"/>
    </source>
</evidence>
<reference evidence="3 4" key="1">
    <citation type="submission" date="2023-12" db="EMBL/GenBank/DDBJ databases">
        <title>Genome sequencing and assembly of bacterial species from a model synthetic community.</title>
        <authorList>
            <person name="Hogle S.L."/>
        </authorList>
    </citation>
    <scope>NUCLEOTIDE SEQUENCE [LARGE SCALE GENOMIC DNA]</scope>
    <source>
        <strain evidence="3 4">HAMBI 2494</strain>
    </source>
</reference>
<keyword evidence="2" id="KW-0732">Signal</keyword>
<feature type="region of interest" description="Disordered" evidence="1">
    <location>
        <begin position="1"/>
        <end position="44"/>
    </location>
</feature>
<evidence type="ECO:0000256" key="2">
    <source>
        <dbReference type="SAM" id="SignalP"/>
    </source>
</evidence>
<feature type="chain" id="PRO_5045152085" evidence="2">
    <location>
        <begin position="21"/>
        <end position="265"/>
    </location>
</feature>
<feature type="compositionally biased region" description="Low complexity" evidence="1">
    <location>
        <begin position="7"/>
        <end position="23"/>
    </location>
</feature>
<gene>
    <name evidence="3" type="ORF">U0042_12485</name>
</gene>
<dbReference type="Proteomes" id="UP001325479">
    <property type="component" value="Chromosome"/>
</dbReference>
<dbReference type="EMBL" id="CP139965">
    <property type="protein sequence ID" value="WQD80427.1"/>
    <property type="molecule type" value="Genomic_DNA"/>
</dbReference>
<dbReference type="RefSeq" id="WP_114811042.1">
    <property type="nucleotide sequence ID" value="NZ_CP139965.1"/>
</dbReference>
<feature type="region of interest" description="Disordered" evidence="1">
    <location>
        <begin position="66"/>
        <end position="85"/>
    </location>
</feature>
<name>A0ABZ0WSQ8_9BURK</name>
<sequence length="265" mass="26213">MTQSAWTAALASTTNAPAAAAVPPQKPPSRTGNLPTGNPSNGPLLAAIEQSLQQLGIDPATVATSASSVTSTAGGTITSTSGASAEDTQSAKERFLVALYQALVLQSTLAAQAGLSTPQTSGTNDTSASGAVHEAGAIDAATGPYRDLGTSLAALAASARANPAVATARAANGVNGNSSDDWEWGLATTPAASTDTSASTTTESGTMTGAIGQLNGALNDYLSTLDTGSVDSTSNVTLPALLEALAQRTQNMHWRAAGVIVDLTA</sequence>
<protein>
    <submittedName>
        <fullName evidence="3">Uncharacterized protein</fullName>
    </submittedName>
</protein>